<name>A0A1C1D0G7_9EURO</name>
<evidence type="ECO:0000313" key="1">
    <source>
        <dbReference type="EMBL" id="OCT54329.1"/>
    </source>
</evidence>
<dbReference type="AlphaFoldDB" id="A0A1C1D0G7"/>
<dbReference type="OrthoDB" id="4140562at2759"/>
<reference evidence="2" key="1">
    <citation type="submission" date="2015-07" db="EMBL/GenBank/DDBJ databases">
        <authorList>
            <person name="Teixeira M.M."/>
            <person name="Souza R.C."/>
            <person name="Almeida L.G."/>
            <person name="Vicente V.A."/>
            <person name="de Hoog S."/>
            <person name="Bocca A.L."/>
            <person name="de Almeida S.R."/>
            <person name="Vasconcelos A.T."/>
            <person name="Felipe M.S."/>
        </authorList>
    </citation>
    <scope>NUCLEOTIDE SEQUENCE [LARGE SCALE GENOMIC DNA]</scope>
    <source>
        <strain evidence="2">KSF</strain>
    </source>
</reference>
<dbReference type="VEuPathDB" id="FungiDB:G647_01607"/>
<dbReference type="Proteomes" id="UP000094526">
    <property type="component" value="Unassembled WGS sequence"/>
</dbReference>
<protein>
    <submittedName>
        <fullName evidence="1">Uncharacterized protein</fullName>
    </submittedName>
</protein>
<evidence type="ECO:0000313" key="2">
    <source>
        <dbReference type="Proteomes" id="UP000094526"/>
    </source>
</evidence>
<accession>A0A1C1D0G7</accession>
<proteinExistence type="predicted"/>
<gene>
    <name evidence="1" type="ORF">CLCR_00939</name>
</gene>
<dbReference type="VEuPathDB" id="FungiDB:CLCR_00939"/>
<sequence>MADLEPTLERFRKAYDKPEYQKGLNVALREALKLYASAARLDFVHGRDPDLANIAISFQLDESRSRAACQSAFRVFYELQRENLLCGVTLLGWSSVGGEYVGRHLWESAGLKTQSRPSNPEVQQFSNFADVSTFQLSAIFEVVEEQQEQLHVEGATVLVEQIQKLADSPISARLSPRKQLRAPGVCLRGPGAERVACGAIKAYSSYIGALFDNFD</sequence>
<keyword evidence="2" id="KW-1185">Reference proteome</keyword>
<dbReference type="EMBL" id="LGRB01000004">
    <property type="protein sequence ID" value="OCT54329.1"/>
    <property type="molecule type" value="Genomic_DNA"/>
</dbReference>
<organism evidence="1 2">
    <name type="scientific">Cladophialophora carrionii</name>
    <dbReference type="NCBI Taxonomy" id="86049"/>
    <lineage>
        <taxon>Eukaryota</taxon>
        <taxon>Fungi</taxon>
        <taxon>Dikarya</taxon>
        <taxon>Ascomycota</taxon>
        <taxon>Pezizomycotina</taxon>
        <taxon>Eurotiomycetes</taxon>
        <taxon>Chaetothyriomycetidae</taxon>
        <taxon>Chaetothyriales</taxon>
        <taxon>Herpotrichiellaceae</taxon>
        <taxon>Cladophialophora</taxon>
    </lineage>
</organism>
<comment type="caution">
    <text evidence="1">The sequence shown here is derived from an EMBL/GenBank/DDBJ whole genome shotgun (WGS) entry which is preliminary data.</text>
</comment>